<evidence type="ECO:0000256" key="7">
    <source>
        <dbReference type="SAM" id="SignalP"/>
    </source>
</evidence>
<keyword evidence="6" id="KW-0325">Glycoprotein</keyword>
<feature type="signal peptide" evidence="7">
    <location>
        <begin position="1"/>
        <end position="32"/>
    </location>
</feature>
<dbReference type="SMART" id="SM00856">
    <property type="entry name" value="PMEI"/>
    <property type="match status" value="1"/>
</dbReference>
<keyword evidence="4 7" id="KW-0732">Signal</keyword>
<keyword evidence="5" id="KW-1015">Disulfide bond</keyword>
<dbReference type="SUPFAM" id="SSF101148">
    <property type="entry name" value="Plant invertase/pectin methylesterase inhibitor"/>
    <property type="match status" value="1"/>
</dbReference>
<dbReference type="Pfam" id="PF04043">
    <property type="entry name" value="PMEI"/>
    <property type="match status" value="1"/>
</dbReference>
<dbReference type="InterPro" id="IPR006501">
    <property type="entry name" value="Pectinesterase_inhib_dom"/>
</dbReference>
<comment type="similarity">
    <text evidence="1">In the N-terminal section; belongs to the PMEI family.</text>
</comment>
<evidence type="ECO:0000256" key="6">
    <source>
        <dbReference type="ARBA" id="ARBA00023180"/>
    </source>
</evidence>
<evidence type="ECO:0000313" key="9">
    <source>
        <dbReference type="EMBL" id="GAA0174483.1"/>
    </source>
</evidence>
<organism evidence="9 10">
    <name type="scientific">Lithospermum erythrorhizon</name>
    <name type="common">Purple gromwell</name>
    <name type="synonym">Lithospermum officinale var. erythrorhizon</name>
    <dbReference type="NCBI Taxonomy" id="34254"/>
    <lineage>
        <taxon>Eukaryota</taxon>
        <taxon>Viridiplantae</taxon>
        <taxon>Streptophyta</taxon>
        <taxon>Embryophyta</taxon>
        <taxon>Tracheophyta</taxon>
        <taxon>Spermatophyta</taxon>
        <taxon>Magnoliopsida</taxon>
        <taxon>eudicotyledons</taxon>
        <taxon>Gunneridae</taxon>
        <taxon>Pentapetalae</taxon>
        <taxon>asterids</taxon>
        <taxon>lamiids</taxon>
        <taxon>Boraginales</taxon>
        <taxon>Boraginaceae</taxon>
        <taxon>Boraginoideae</taxon>
        <taxon>Lithospermeae</taxon>
        <taxon>Lithospermum</taxon>
    </lineage>
</organism>
<dbReference type="GO" id="GO:0030599">
    <property type="term" value="F:pectinesterase activity"/>
    <property type="evidence" value="ECO:0007669"/>
    <property type="project" value="UniProtKB-EC"/>
</dbReference>
<evidence type="ECO:0000256" key="4">
    <source>
        <dbReference type="ARBA" id="ARBA00022729"/>
    </source>
</evidence>
<dbReference type="PANTHER" id="PTHR31080:SF161">
    <property type="entry name" value="OS10G0508700 PROTEIN"/>
    <property type="match status" value="1"/>
</dbReference>
<evidence type="ECO:0000313" key="10">
    <source>
        <dbReference type="Proteomes" id="UP001454036"/>
    </source>
</evidence>
<evidence type="ECO:0000256" key="1">
    <source>
        <dbReference type="ARBA" id="ARBA00006027"/>
    </source>
</evidence>
<dbReference type="PANTHER" id="PTHR31080">
    <property type="entry name" value="PECTINESTERASE INHIBITOR-LIKE"/>
    <property type="match status" value="1"/>
</dbReference>
<sequence>MESFSHSKPSHFLVLSTILVLLYLNIIVTVSAHTDNTTTTESFIKSSCAVTLYPKVCIESLSPYSDYIQTSSLALVNAALNATLKGSQETLNIISELSKGKNLGHREAEAISDCVENLKDSVYELQDGMIQMKDIDGNDFQEKMLNVLTWVSAALTDEDTCMDGFEGDEMDVKIKSSIGINIFKVAQLTSNALALIKSISTST</sequence>
<evidence type="ECO:0000256" key="3">
    <source>
        <dbReference type="ARBA" id="ARBA00013229"/>
    </source>
</evidence>
<dbReference type="GO" id="GO:0004857">
    <property type="term" value="F:enzyme inhibitor activity"/>
    <property type="evidence" value="ECO:0007669"/>
    <property type="project" value="InterPro"/>
</dbReference>
<accession>A0AAV3RHN4</accession>
<name>A0AAV3RHN4_LITER</name>
<comment type="similarity">
    <text evidence="2">In the C-terminal section; belongs to the pectinesterase family.</text>
</comment>
<feature type="domain" description="Pectinesterase inhibitor" evidence="8">
    <location>
        <begin position="39"/>
        <end position="195"/>
    </location>
</feature>
<dbReference type="AlphaFoldDB" id="A0AAV3RHN4"/>
<dbReference type="InterPro" id="IPR051955">
    <property type="entry name" value="PME_Inhibitor"/>
</dbReference>
<protein>
    <recommendedName>
        <fullName evidence="3">pectinesterase</fullName>
        <ecNumber evidence="3">3.1.1.11</ecNumber>
    </recommendedName>
</protein>
<reference evidence="9 10" key="1">
    <citation type="submission" date="2024-01" db="EMBL/GenBank/DDBJ databases">
        <title>The complete chloroplast genome sequence of Lithospermum erythrorhizon: insights into the phylogenetic relationship among Boraginaceae species and the maternal lineages of purple gromwells.</title>
        <authorList>
            <person name="Okada T."/>
            <person name="Watanabe K."/>
        </authorList>
    </citation>
    <scope>NUCLEOTIDE SEQUENCE [LARGE SCALE GENOMIC DNA]</scope>
</reference>
<dbReference type="CDD" id="cd15798">
    <property type="entry name" value="PMEI-like_3"/>
    <property type="match status" value="1"/>
</dbReference>
<evidence type="ECO:0000259" key="8">
    <source>
        <dbReference type="SMART" id="SM00856"/>
    </source>
</evidence>
<keyword evidence="10" id="KW-1185">Reference proteome</keyword>
<proteinExistence type="inferred from homology"/>
<evidence type="ECO:0000256" key="5">
    <source>
        <dbReference type="ARBA" id="ARBA00023157"/>
    </source>
</evidence>
<dbReference type="EMBL" id="BAABME010026770">
    <property type="protein sequence ID" value="GAA0174483.1"/>
    <property type="molecule type" value="Genomic_DNA"/>
</dbReference>
<gene>
    <name evidence="9" type="ORF">LIER_41727</name>
</gene>
<feature type="chain" id="PRO_5043506438" description="pectinesterase" evidence="7">
    <location>
        <begin position="33"/>
        <end position="203"/>
    </location>
</feature>
<comment type="caution">
    <text evidence="9">The sequence shown here is derived from an EMBL/GenBank/DDBJ whole genome shotgun (WGS) entry which is preliminary data.</text>
</comment>
<dbReference type="EC" id="3.1.1.11" evidence="3"/>
<dbReference type="Gene3D" id="1.20.140.40">
    <property type="entry name" value="Invertase/pectin methylesterase inhibitor family protein"/>
    <property type="match status" value="1"/>
</dbReference>
<dbReference type="NCBIfam" id="TIGR01614">
    <property type="entry name" value="PME_inhib"/>
    <property type="match status" value="1"/>
</dbReference>
<evidence type="ECO:0000256" key="2">
    <source>
        <dbReference type="ARBA" id="ARBA00007786"/>
    </source>
</evidence>
<dbReference type="FunFam" id="1.20.140.40:FF:000010">
    <property type="entry name" value="Pectinesterase"/>
    <property type="match status" value="1"/>
</dbReference>
<dbReference type="InterPro" id="IPR035513">
    <property type="entry name" value="Invertase/methylesterase_inhib"/>
</dbReference>
<dbReference type="Proteomes" id="UP001454036">
    <property type="component" value="Unassembled WGS sequence"/>
</dbReference>